<protein>
    <recommendedName>
        <fullName evidence="6">OPA3-like protein</fullName>
    </recommendedName>
</protein>
<proteinExistence type="inferred from homology"/>
<dbReference type="eggNOG" id="KOG3335">
    <property type="taxonomic scope" value="Eukaryota"/>
</dbReference>
<dbReference type="EMBL" id="DS022311">
    <property type="protein sequence ID" value="OAJ44074.1"/>
    <property type="molecule type" value="Genomic_DNA"/>
</dbReference>
<name>A0A177WWR9_BATDL</name>
<dbReference type="GO" id="GO:0019216">
    <property type="term" value="P:regulation of lipid metabolic process"/>
    <property type="evidence" value="ECO:0007669"/>
    <property type="project" value="TreeGrafter"/>
</dbReference>
<accession>A0A177WWR9</accession>
<evidence type="ECO:0000256" key="3">
    <source>
        <dbReference type="SAM" id="Coils"/>
    </source>
</evidence>
<evidence type="ECO:0008006" key="6">
    <source>
        <dbReference type="Google" id="ProtNLM"/>
    </source>
</evidence>
<evidence type="ECO:0000313" key="5">
    <source>
        <dbReference type="Proteomes" id="UP000077115"/>
    </source>
</evidence>
<dbReference type="Proteomes" id="UP000077115">
    <property type="component" value="Unassembled WGS sequence"/>
</dbReference>
<dbReference type="VEuPathDB" id="FungiDB:BDEG_27355"/>
<dbReference type="OrthoDB" id="2129069at2759"/>
<dbReference type="InterPro" id="IPR010754">
    <property type="entry name" value="OPA3-like"/>
</dbReference>
<feature type="coiled-coil region" evidence="3">
    <location>
        <begin position="128"/>
        <end position="155"/>
    </location>
</feature>
<dbReference type="Pfam" id="PF07047">
    <property type="entry name" value="OPA3"/>
    <property type="match status" value="1"/>
</dbReference>
<reference evidence="4 5" key="2">
    <citation type="submission" date="2016-05" db="EMBL/GenBank/DDBJ databases">
        <title>Lineage-specific infection strategies underlie the spectrum of fungal disease in amphibians.</title>
        <authorList>
            <person name="Cuomo C.A."/>
            <person name="Farrer R.A."/>
            <person name="James T."/>
            <person name="Longcore J."/>
            <person name="Birren B."/>
        </authorList>
    </citation>
    <scope>NUCLEOTIDE SEQUENCE [LARGE SCALE GENOMIC DNA]</scope>
    <source>
        <strain evidence="4 5">JEL423</strain>
    </source>
</reference>
<evidence type="ECO:0000313" key="4">
    <source>
        <dbReference type="EMBL" id="OAJ44074.1"/>
    </source>
</evidence>
<comment type="similarity">
    <text evidence="1">Belongs to the OPA3 family.</text>
</comment>
<reference evidence="4 5" key="1">
    <citation type="submission" date="2006-10" db="EMBL/GenBank/DDBJ databases">
        <title>The Genome Sequence of Batrachochytrium dendrobatidis JEL423.</title>
        <authorList>
            <consortium name="The Broad Institute Genome Sequencing Platform"/>
            <person name="Birren B."/>
            <person name="Lander E."/>
            <person name="Galagan J."/>
            <person name="Cuomo C."/>
            <person name="Devon K."/>
            <person name="Jaffe D."/>
            <person name="Butler J."/>
            <person name="Alvarez P."/>
            <person name="Gnerre S."/>
            <person name="Grabherr M."/>
            <person name="Kleber M."/>
            <person name="Mauceli E."/>
            <person name="Brockman W."/>
            <person name="Young S."/>
            <person name="LaButti K."/>
            <person name="Sykes S."/>
            <person name="DeCaprio D."/>
            <person name="Crawford M."/>
            <person name="Koehrsen M."/>
            <person name="Engels R."/>
            <person name="Montgomery P."/>
            <person name="Pearson M."/>
            <person name="Howarth C."/>
            <person name="Larson L."/>
            <person name="White J."/>
            <person name="O'Leary S."/>
            <person name="Kodira C."/>
            <person name="Zeng Q."/>
            <person name="Yandava C."/>
            <person name="Alvarado L."/>
            <person name="Longcore J."/>
            <person name="James T."/>
        </authorList>
    </citation>
    <scope>NUCLEOTIDE SEQUENCE [LARGE SCALE GENOMIC DNA]</scope>
    <source>
        <strain evidence="4 5">JEL423</strain>
    </source>
</reference>
<sequence length="199" mass="22033">MATVKLGSLLIKTLSKPVAIAIKSSAKNNPRFKAFCIGVAQTYHRMDLGLKMRFNDRGAQHHIRPLNDTKAVEVGADFMSEALLFTIAALTIVAETWRSTRNSRNRTNALNESVDTLETVTGKNHLTIAELKEQVEDLREELAAFKQEFQARQESLPIAINETNGSVLALSAYPIDSNTKDACINHQDHDSTQSNKLIA</sequence>
<gene>
    <name evidence="4" type="ORF">BDEG_27355</name>
</gene>
<dbReference type="GO" id="GO:0005739">
    <property type="term" value="C:mitochondrion"/>
    <property type="evidence" value="ECO:0007669"/>
    <property type="project" value="TreeGrafter"/>
</dbReference>
<keyword evidence="2 3" id="KW-0175">Coiled coil</keyword>
<evidence type="ECO:0000256" key="2">
    <source>
        <dbReference type="ARBA" id="ARBA00023054"/>
    </source>
</evidence>
<organism evidence="4 5">
    <name type="scientific">Batrachochytrium dendrobatidis (strain JEL423)</name>
    <dbReference type="NCBI Taxonomy" id="403673"/>
    <lineage>
        <taxon>Eukaryota</taxon>
        <taxon>Fungi</taxon>
        <taxon>Fungi incertae sedis</taxon>
        <taxon>Chytridiomycota</taxon>
        <taxon>Chytridiomycota incertae sedis</taxon>
        <taxon>Chytridiomycetes</taxon>
        <taxon>Rhizophydiales</taxon>
        <taxon>Rhizophydiales incertae sedis</taxon>
        <taxon>Batrachochytrium</taxon>
    </lineage>
</organism>
<dbReference type="PANTHER" id="PTHR12499:SF0">
    <property type="entry name" value="OPTIC ATROPHY 3 PROTEIN"/>
    <property type="match status" value="1"/>
</dbReference>
<dbReference type="AlphaFoldDB" id="A0A177WWR9"/>
<evidence type="ECO:0000256" key="1">
    <source>
        <dbReference type="ARBA" id="ARBA00007584"/>
    </source>
</evidence>
<dbReference type="PANTHER" id="PTHR12499">
    <property type="entry name" value="OPTIC ATROPHY 3 PROTEIN OPA3"/>
    <property type="match status" value="1"/>
</dbReference>